<dbReference type="RefSeq" id="XP_056075600.1">
    <property type="nucleotide sequence ID" value="XM_056212127.1"/>
</dbReference>
<name>A0A9W8XTS9_9PLEO</name>
<keyword evidence="2" id="KW-1185">Reference proteome</keyword>
<dbReference type="Proteomes" id="UP001140513">
    <property type="component" value="Unassembled WGS sequence"/>
</dbReference>
<dbReference type="GeneID" id="80906855"/>
<sequence length="236" mass="26819">MLGRMVNFANKPRPNFLRIFSRSCGPTSQLYLGDIDYNLHKQTIEAIGIDKTLKRLPSTDIHYFVSSISPDWTPYPPALTPSASPWPPSPSLIYFNKCRLEDVSHVTCCVNQDHAHRPIVGMMLHYSGGRRACVGQYRHDWVVQPPLVITDAKSMPLIVTMYRDCDYGEHVRNTRGIYVMAASVGGAYVQSAGAGEVEGKNVWKTLRIPWFGWLEWWFSSFDHCNDRSFFHVAHVG</sequence>
<comment type="caution">
    <text evidence="1">The sequence shown here is derived from an EMBL/GenBank/DDBJ whole genome shotgun (WGS) entry which is preliminary data.</text>
</comment>
<proteinExistence type="predicted"/>
<protein>
    <submittedName>
        <fullName evidence="1">Uncharacterized protein</fullName>
    </submittedName>
</protein>
<dbReference type="OrthoDB" id="5153231at2759"/>
<dbReference type="EMBL" id="JAPEUX010000002">
    <property type="protein sequence ID" value="KAJ4358741.1"/>
    <property type="molecule type" value="Genomic_DNA"/>
</dbReference>
<evidence type="ECO:0000313" key="2">
    <source>
        <dbReference type="Proteomes" id="UP001140513"/>
    </source>
</evidence>
<organism evidence="1 2">
    <name type="scientific">Didymosphaeria variabile</name>
    <dbReference type="NCBI Taxonomy" id="1932322"/>
    <lineage>
        <taxon>Eukaryota</taxon>
        <taxon>Fungi</taxon>
        <taxon>Dikarya</taxon>
        <taxon>Ascomycota</taxon>
        <taxon>Pezizomycotina</taxon>
        <taxon>Dothideomycetes</taxon>
        <taxon>Pleosporomycetidae</taxon>
        <taxon>Pleosporales</taxon>
        <taxon>Massarineae</taxon>
        <taxon>Didymosphaeriaceae</taxon>
        <taxon>Didymosphaeria</taxon>
    </lineage>
</organism>
<gene>
    <name evidence="1" type="ORF">N0V89_003325</name>
</gene>
<dbReference type="AlphaFoldDB" id="A0A9W8XTS9"/>
<accession>A0A9W8XTS9</accession>
<evidence type="ECO:0000313" key="1">
    <source>
        <dbReference type="EMBL" id="KAJ4358741.1"/>
    </source>
</evidence>
<reference evidence="1" key="1">
    <citation type="submission" date="2022-10" db="EMBL/GenBank/DDBJ databases">
        <title>Tapping the CABI collections for fungal endophytes: first genome assemblies for Collariella, Neodidymelliopsis, Ascochyta clinopodiicola, Didymella pomorum, Didymosphaeria variabile, Neocosmospora piperis and Neocucurbitaria cava.</title>
        <authorList>
            <person name="Hill R."/>
        </authorList>
    </citation>
    <scope>NUCLEOTIDE SEQUENCE</scope>
    <source>
        <strain evidence="1">IMI 356815</strain>
    </source>
</reference>